<evidence type="ECO:0000256" key="1">
    <source>
        <dbReference type="SAM" id="MobiDB-lite"/>
    </source>
</evidence>
<dbReference type="EMBL" id="VFSU01000026">
    <property type="protein sequence ID" value="TPE60567.1"/>
    <property type="molecule type" value="Genomic_DNA"/>
</dbReference>
<dbReference type="GO" id="GO:0010181">
    <property type="term" value="F:FMN binding"/>
    <property type="evidence" value="ECO:0007669"/>
    <property type="project" value="InterPro"/>
</dbReference>
<dbReference type="AlphaFoldDB" id="A0A501XK70"/>
<keyword evidence="4" id="KW-1185">Reference proteome</keyword>
<dbReference type="Proteomes" id="UP000319897">
    <property type="component" value="Unassembled WGS sequence"/>
</dbReference>
<dbReference type="PANTHER" id="PTHR22893">
    <property type="entry name" value="NADH OXIDOREDUCTASE-RELATED"/>
    <property type="match status" value="1"/>
</dbReference>
<protein>
    <submittedName>
        <fullName evidence="3">NADH:flavin oxidoreductase</fullName>
    </submittedName>
</protein>
<feature type="domain" description="NADH:flavin oxidoreductase/NADH oxidase N-terminal" evidence="2">
    <location>
        <begin position="55"/>
        <end position="338"/>
    </location>
</feature>
<feature type="region of interest" description="Disordered" evidence="1">
    <location>
        <begin position="13"/>
        <end position="34"/>
    </location>
</feature>
<dbReference type="SUPFAM" id="SSF51395">
    <property type="entry name" value="FMN-linked oxidoreductases"/>
    <property type="match status" value="1"/>
</dbReference>
<evidence type="ECO:0000313" key="3">
    <source>
        <dbReference type="EMBL" id="TPE60567.1"/>
    </source>
</evidence>
<reference evidence="3 4" key="1">
    <citation type="submission" date="2019-06" db="EMBL/GenBank/DDBJ databases">
        <authorList>
            <person name="Lee I."/>
            <person name="Jang G.I."/>
            <person name="Hwang C.Y."/>
        </authorList>
    </citation>
    <scope>NUCLEOTIDE SEQUENCE [LARGE SCALE GENOMIC DNA]</scope>
    <source>
        <strain evidence="3 4">PAMC 28131</strain>
    </source>
</reference>
<evidence type="ECO:0000259" key="2">
    <source>
        <dbReference type="Pfam" id="PF00724"/>
    </source>
</evidence>
<dbReference type="Pfam" id="PF00724">
    <property type="entry name" value="Oxidored_FMN"/>
    <property type="match status" value="1"/>
</dbReference>
<dbReference type="PANTHER" id="PTHR22893:SF55">
    <property type="entry name" value="OXIDOREDUCTASE-RELATED"/>
    <property type="match status" value="1"/>
</dbReference>
<dbReference type="GO" id="GO:0016491">
    <property type="term" value="F:oxidoreductase activity"/>
    <property type="evidence" value="ECO:0007669"/>
    <property type="project" value="InterPro"/>
</dbReference>
<dbReference type="GO" id="GO:0005829">
    <property type="term" value="C:cytosol"/>
    <property type="evidence" value="ECO:0007669"/>
    <property type="project" value="TreeGrafter"/>
</dbReference>
<name>A0A501XK70_9SPHN</name>
<proteinExistence type="predicted"/>
<evidence type="ECO:0000313" key="4">
    <source>
        <dbReference type="Proteomes" id="UP000319897"/>
    </source>
</evidence>
<accession>A0A501XK70</accession>
<comment type="caution">
    <text evidence="3">The sequence shown here is derived from an EMBL/GenBank/DDBJ whole genome shotgun (WGS) entry which is preliminary data.</text>
</comment>
<dbReference type="InterPro" id="IPR045247">
    <property type="entry name" value="Oye-like"/>
</dbReference>
<organism evidence="3 4">
    <name type="scientific">Sandaracinobacter neustonicus</name>
    <dbReference type="NCBI Taxonomy" id="1715348"/>
    <lineage>
        <taxon>Bacteria</taxon>
        <taxon>Pseudomonadati</taxon>
        <taxon>Pseudomonadota</taxon>
        <taxon>Alphaproteobacteria</taxon>
        <taxon>Sphingomonadales</taxon>
        <taxon>Sphingosinicellaceae</taxon>
        <taxon>Sandaracinobacter</taxon>
    </lineage>
</organism>
<sequence>MSASASWRAAANWTRSWTTASPPPIRRRSPGRAEAAAIPNPELVKEPVLASTDILFQPFHSKNLDLANRIVMAPMTRSFSPGGVPGANVADYYARRAEGQVGLIITEGTVVNRAGAANDPSVPHFHGEAALEGWARVVEAVHAKGGKIAPQLWHVGAAINPARRDETHAESPSGLFKDGRPWGHEMSVADIDATIAAFAQAAADAKRIGFDAIELHGAHGYLIDQFQWQGTNHRPDVWGTDRSRFAREVVAAVRAAIGPDTPLILRLSQWKQQDYETKLAATPQALADWLNPLAEAGVDIFHCSQRRFWEPEFEGSNLNFAGWAKKQTGKPTITVGSVGLSGEFIAGFGGEASEPTSIDGLVDRLAADEFDLVAVGRALIVDPDWAVKVREGRHDFAPFQREALGTLY</sequence>
<dbReference type="OrthoDB" id="9804454at2"/>
<dbReference type="FunFam" id="3.20.20.70:FF:000262">
    <property type="entry name" value="NADH:flavin oxidoreductase"/>
    <property type="match status" value="1"/>
</dbReference>
<dbReference type="InterPro" id="IPR001155">
    <property type="entry name" value="OxRdtase_FMN_N"/>
</dbReference>
<dbReference type="CDD" id="cd04747">
    <property type="entry name" value="OYE_like_5_FMN"/>
    <property type="match status" value="1"/>
</dbReference>
<dbReference type="InterPro" id="IPR013785">
    <property type="entry name" value="Aldolase_TIM"/>
</dbReference>
<gene>
    <name evidence="3" type="ORF">FJQ54_11275</name>
</gene>
<dbReference type="Gene3D" id="3.20.20.70">
    <property type="entry name" value="Aldolase class I"/>
    <property type="match status" value="1"/>
</dbReference>